<dbReference type="PANTHER" id="PTHR37951:SF1">
    <property type="entry name" value="TYPE VI SECRETION SYSTEM COMPONENT TSSA1"/>
    <property type="match status" value="1"/>
</dbReference>
<keyword evidence="3" id="KW-1185">Reference proteome</keyword>
<protein>
    <recommendedName>
        <fullName evidence="1">ImpA N-terminal domain-containing protein</fullName>
    </recommendedName>
</protein>
<evidence type="ECO:0000313" key="3">
    <source>
        <dbReference type="Proteomes" id="UP000003704"/>
    </source>
</evidence>
<feature type="domain" description="ImpA N-terminal" evidence="1">
    <location>
        <begin position="9"/>
        <end position="131"/>
    </location>
</feature>
<evidence type="ECO:0000259" key="1">
    <source>
        <dbReference type="Pfam" id="PF06812"/>
    </source>
</evidence>
<dbReference type="OrthoDB" id="9771118at2"/>
<gene>
    <name evidence="2" type="ORF">WQQ_29340</name>
</gene>
<dbReference type="Proteomes" id="UP000003704">
    <property type="component" value="Unassembled WGS sequence"/>
</dbReference>
<dbReference type="InterPro" id="IPR010657">
    <property type="entry name" value="ImpA_N"/>
</dbReference>
<dbReference type="InterPro" id="IPR017740">
    <property type="entry name" value="TssA-like"/>
</dbReference>
<proteinExistence type="predicted"/>
<reference evidence="2 3" key="1">
    <citation type="journal article" date="2012" name="J. Bacteriol.">
        <title>Genome Sequence of n-Alkane-Degrading Hydrocarboniphaga effusa Strain AP103T (ATCC BAA-332T).</title>
        <authorList>
            <person name="Chang H.K."/>
            <person name="Zylstra G.J."/>
            <person name="Chae J.C."/>
        </authorList>
    </citation>
    <scope>NUCLEOTIDE SEQUENCE [LARGE SCALE GENOMIC DNA]</scope>
    <source>
        <strain evidence="2 3">AP103</strain>
    </source>
</reference>
<organism evidence="2 3">
    <name type="scientific">Hydrocarboniphaga effusa AP103</name>
    <dbReference type="NCBI Taxonomy" id="1172194"/>
    <lineage>
        <taxon>Bacteria</taxon>
        <taxon>Pseudomonadati</taxon>
        <taxon>Pseudomonadota</taxon>
        <taxon>Gammaproteobacteria</taxon>
        <taxon>Nevskiales</taxon>
        <taxon>Nevskiaceae</taxon>
        <taxon>Hydrocarboniphaga</taxon>
    </lineage>
</organism>
<dbReference type="NCBIfam" id="TIGR03363">
    <property type="entry name" value="VI_chp_8"/>
    <property type="match status" value="1"/>
</dbReference>
<dbReference type="STRING" id="1172194.WQQ_29340"/>
<dbReference type="EMBL" id="AKGD01000002">
    <property type="protein sequence ID" value="EIT69352.1"/>
    <property type="molecule type" value="Genomic_DNA"/>
</dbReference>
<dbReference type="Pfam" id="PF06812">
    <property type="entry name" value="ImpA_N"/>
    <property type="match status" value="1"/>
</dbReference>
<dbReference type="PATRIC" id="fig|1172194.4.peg.2842"/>
<dbReference type="AlphaFoldDB" id="I7ZCE5"/>
<dbReference type="RefSeq" id="WP_007185875.1">
    <property type="nucleotide sequence ID" value="NZ_AKGD01000002.1"/>
</dbReference>
<accession>I7ZCE5</accession>
<comment type="caution">
    <text evidence="2">The sequence shown here is derived from an EMBL/GenBank/DDBJ whole genome shotgun (WGS) entry which is preliminary data.</text>
</comment>
<evidence type="ECO:0000313" key="2">
    <source>
        <dbReference type="EMBL" id="EIT69352.1"/>
    </source>
</evidence>
<dbReference type="PANTHER" id="PTHR37951">
    <property type="entry name" value="CYTOPLASMIC PROTEIN-RELATED"/>
    <property type="match status" value="1"/>
</dbReference>
<sequence>MAIDVAELLNPIAGSDPCGEDLSFADVFDQMREARRADDASLSQGDWQTDRKLADWRLVLQLGERVLSRQSKDLQAAVWVGEAAIGKEGYAGAAEAFALLGGLLERYWDGLYPRLDGDDADERASKLSWFNTYASRALRAAPLTEAKPAMTLNDWQASRDVDNLGRQNAEAYQAALAEGKPTGEAFDKALVGNSAQFVTALLADTEAAQASFAAFKAQVDHRLGRSAPSLSEIEEALKRAQQLVLKAAKTKGLVTDSAAAAVDEPAAVAASAPGAVGSSMAVSAPAGGGFSLQLGGAHSGRDGALKALGEIAQFFRRTEPHSPVPFLIERAISWADTPLDEWLVQVVTDDSVLSRIRDRTGIAQ</sequence>
<name>I7ZCE5_9GAMM</name>